<name>A0ABT6E972_9ENTR</name>
<gene>
    <name evidence="1" type="ORF">OXR69_004525</name>
</gene>
<dbReference type="InterPro" id="IPR005624">
    <property type="entry name" value="PduO/GlcC-like"/>
</dbReference>
<dbReference type="Pfam" id="PF03928">
    <property type="entry name" value="HbpS-like"/>
    <property type="match status" value="1"/>
</dbReference>
<accession>A0ABT6E972</accession>
<dbReference type="Proteomes" id="UP001075001">
    <property type="component" value="Unassembled WGS sequence"/>
</dbReference>
<comment type="caution">
    <text evidence="1">The sequence shown here is derived from an EMBL/GenBank/DDBJ whole genome shotgun (WGS) entry which is preliminary data.</text>
</comment>
<sequence length="156" mass="16632">MNSICAYGGISPMPGNDRLCTQNRLNDSAVCQQVALFLQETEGDAQTKGLAIAVVGPEGEFIAFGAHARCPPLPRQLAQRKAWTALRFRRPTARLAEEVNVGTLRLEMFHDPQLLAMPGGAPVMLDGLAIGGVGISGLPPELDAELAAQFVQRLIA</sequence>
<proteinExistence type="predicted"/>
<dbReference type="PANTHER" id="PTHR34309">
    <property type="entry name" value="SLR1406 PROTEIN"/>
    <property type="match status" value="1"/>
</dbReference>
<dbReference type="SUPFAM" id="SSF143744">
    <property type="entry name" value="GlcG-like"/>
    <property type="match status" value="1"/>
</dbReference>
<evidence type="ECO:0000313" key="1">
    <source>
        <dbReference type="EMBL" id="MDG1641149.1"/>
    </source>
</evidence>
<reference evidence="1" key="1">
    <citation type="submission" date="2023-03" db="EMBL/GenBank/DDBJ databases">
        <title>identification of new KPC variant in Klebsiella huaxiensis from the Hospital Sewage Samples in China.</title>
        <authorList>
            <person name="Wu Y."/>
        </authorList>
    </citation>
    <scope>NUCLEOTIDE SEQUENCE</scope>
    <source>
        <strain evidence="1">ZR-9</strain>
    </source>
</reference>
<dbReference type="EMBL" id="JAPQEX020000001">
    <property type="protein sequence ID" value="MDG1641149.1"/>
    <property type="molecule type" value="Genomic_DNA"/>
</dbReference>
<dbReference type="InterPro" id="IPR052517">
    <property type="entry name" value="GlcG_carb_metab_protein"/>
</dbReference>
<evidence type="ECO:0000313" key="2">
    <source>
        <dbReference type="Proteomes" id="UP001075001"/>
    </source>
</evidence>
<keyword evidence="2" id="KW-1185">Reference proteome</keyword>
<dbReference type="Gene3D" id="3.30.450.150">
    <property type="entry name" value="Haem-degrading domain"/>
    <property type="match status" value="1"/>
</dbReference>
<dbReference type="PANTHER" id="PTHR34309:SF1">
    <property type="entry name" value="PROTEIN GLCG"/>
    <property type="match status" value="1"/>
</dbReference>
<dbReference type="InterPro" id="IPR038084">
    <property type="entry name" value="PduO/GlcC-like_sf"/>
</dbReference>
<protein>
    <submittedName>
        <fullName evidence="1">Heme-binding protein</fullName>
    </submittedName>
</protein>
<organism evidence="1 2">
    <name type="scientific">Klebsiella huaxiensis</name>
    <dbReference type="NCBI Taxonomy" id="2153354"/>
    <lineage>
        <taxon>Bacteria</taxon>
        <taxon>Pseudomonadati</taxon>
        <taxon>Pseudomonadota</taxon>
        <taxon>Gammaproteobacteria</taxon>
        <taxon>Enterobacterales</taxon>
        <taxon>Enterobacteriaceae</taxon>
        <taxon>Klebsiella/Raoultella group</taxon>
        <taxon>Klebsiella</taxon>
    </lineage>
</organism>